<dbReference type="Proteomes" id="UP000008281">
    <property type="component" value="Unassembled WGS sequence"/>
</dbReference>
<gene>
    <name evidence="2" type="ORF">CRE_22468</name>
</gene>
<feature type="region of interest" description="Disordered" evidence="1">
    <location>
        <begin position="1"/>
        <end position="31"/>
    </location>
</feature>
<name>E3MED6_CAERE</name>
<dbReference type="AlphaFoldDB" id="E3MED6"/>
<proteinExistence type="predicted"/>
<organism evidence="3">
    <name type="scientific">Caenorhabditis remanei</name>
    <name type="common">Caenorhabditis vulgaris</name>
    <dbReference type="NCBI Taxonomy" id="31234"/>
    <lineage>
        <taxon>Eukaryota</taxon>
        <taxon>Metazoa</taxon>
        <taxon>Ecdysozoa</taxon>
        <taxon>Nematoda</taxon>
        <taxon>Chromadorea</taxon>
        <taxon>Rhabditida</taxon>
        <taxon>Rhabditina</taxon>
        <taxon>Rhabditomorpha</taxon>
        <taxon>Rhabditoidea</taxon>
        <taxon>Rhabditidae</taxon>
        <taxon>Peloderinae</taxon>
        <taxon>Caenorhabditis</taxon>
    </lineage>
</organism>
<dbReference type="eggNOG" id="ENOG502TJ7A">
    <property type="taxonomic scope" value="Eukaryota"/>
</dbReference>
<dbReference type="InterPro" id="IPR013083">
    <property type="entry name" value="Znf_RING/FYVE/PHD"/>
</dbReference>
<evidence type="ECO:0000313" key="2">
    <source>
        <dbReference type="EMBL" id="EFO99422.1"/>
    </source>
</evidence>
<dbReference type="SUPFAM" id="SSF57903">
    <property type="entry name" value="FYVE/PHD zinc finger"/>
    <property type="match status" value="1"/>
</dbReference>
<reference evidence="2" key="1">
    <citation type="submission" date="2007-07" db="EMBL/GenBank/DDBJ databases">
        <title>PCAP assembly of the Caenorhabditis remanei genome.</title>
        <authorList>
            <consortium name="The Caenorhabditis remanei Sequencing Consortium"/>
            <person name="Wilson R.K."/>
        </authorList>
    </citation>
    <scope>NUCLEOTIDE SEQUENCE [LARGE SCALE GENOMIC DNA]</scope>
    <source>
        <strain evidence="2">PB4641</strain>
    </source>
</reference>
<dbReference type="OrthoDB" id="436852at2759"/>
<evidence type="ECO:0000256" key="1">
    <source>
        <dbReference type="SAM" id="MobiDB-lite"/>
    </source>
</evidence>
<keyword evidence="3" id="KW-1185">Reference proteome</keyword>
<evidence type="ECO:0000313" key="3">
    <source>
        <dbReference type="Proteomes" id="UP000008281"/>
    </source>
</evidence>
<dbReference type="HOGENOM" id="CLU_470306_0_0_1"/>
<feature type="compositionally biased region" description="Basic residues" evidence="1">
    <location>
        <begin position="418"/>
        <end position="430"/>
    </location>
</feature>
<feature type="compositionally biased region" description="Polar residues" evidence="1">
    <location>
        <begin position="386"/>
        <end position="403"/>
    </location>
</feature>
<dbReference type="EMBL" id="DS268438">
    <property type="protein sequence ID" value="EFO99422.1"/>
    <property type="molecule type" value="Genomic_DNA"/>
</dbReference>
<dbReference type="InParanoid" id="E3MED6"/>
<evidence type="ECO:0008006" key="4">
    <source>
        <dbReference type="Google" id="ProtNLM"/>
    </source>
</evidence>
<feature type="region of interest" description="Disordered" evidence="1">
    <location>
        <begin position="304"/>
        <end position="324"/>
    </location>
</feature>
<feature type="compositionally biased region" description="Basic and acidic residues" evidence="1">
    <location>
        <begin position="431"/>
        <end position="440"/>
    </location>
</feature>
<protein>
    <recommendedName>
        <fullName evidence="4">Zinc finger PHD-type domain-containing protein</fullName>
    </recommendedName>
</protein>
<feature type="compositionally biased region" description="Acidic residues" evidence="1">
    <location>
        <begin position="369"/>
        <end position="381"/>
    </location>
</feature>
<accession>E3MED6</accession>
<feature type="region of interest" description="Disordered" evidence="1">
    <location>
        <begin position="369"/>
        <end position="459"/>
    </location>
</feature>
<sequence>MHHFNRQPSNTPANANARVTGQPARRSQSAFVPTPSLQAILNQADTLAQFQQLAALPNYGAQVQAQMGVLPNHRTQFPAQVGSFPNLTAQVPAQMGAPQMRYLPNFGGQVPIQMGALPNHGAQAPAQLGAPQMGALPNFGAQVQAQMGAPQMRVFQNYGTQVLDQLGASQLRALSNSRAQVQAQMGAQVPAQVRALPNLGAQVPDQMRAPQMGAFPNFGAQVQAQMEALLNNGGHVQAQIGAPQVGANPMALPLAVLAQWMSLQQAAEFLGNRWMIPYIPVFHAPGVVPQAPAEQIPEAREDTNGNAELNENSQTPATISMSPETRPVTTELTLPHGIVQPTKNVTVSRTSATASAITGASYSSYLEDYEFESEEEEEVDKDEPCCSSSLRSYSDQPSTSDAQNSRKRVQVREEDKKNSKKTTKSKKEKKPTKPDETEIKIEDEEEGNETEPQVVLPRRNVNEPTQAELERIDPEILGVCQASHCILHEILPRLPKDDDVQWVQCDNRQCNKWFHSVCVRMTNSKFRDTTAFFCCGKQQTQHGKNAMSGAIYRRWKRTLAREGLSCRSEMLKEEARRKKK</sequence>
<dbReference type="InterPro" id="IPR011011">
    <property type="entry name" value="Znf_FYVE_PHD"/>
</dbReference>
<dbReference type="Gene3D" id="3.30.40.10">
    <property type="entry name" value="Zinc/RING finger domain, C3HC4 (zinc finger)"/>
    <property type="match status" value="1"/>
</dbReference>